<dbReference type="AlphaFoldDB" id="A0A392VQC2"/>
<organism evidence="1 2">
    <name type="scientific">Trifolium medium</name>
    <dbReference type="NCBI Taxonomy" id="97028"/>
    <lineage>
        <taxon>Eukaryota</taxon>
        <taxon>Viridiplantae</taxon>
        <taxon>Streptophyta</taxon>
        <taxon>Embryophyta</taxon>
        <taxon>Tracheophyta</taxon>
        <taxon>Spermatophyta</taxon>
        <taxon>Magnoliopsida</taxon>
        <taxon>eudicotyledons</taxon>
        <taxon>Gunneridae</taxon>
        <taxon>Pentapetalae</taxon>
        <taxon>rosids</taxon>
        <taxon>fabids</taxon>
        <taxon>Fabales</taxon>
        <taxon>Fabaceae</taxon>
        <taxon>Papilionoideae</taxon>
        <taxon>50 kb inversion clade</taxon>
        <taxon>NPAAA clade</taxon>
        <taxon>Hologalegina</taxon>
        <taxon>IRL clade</taxon>
        <taxon>Trifolieae</taxon>
        <taxon>Trifolium</taxon>
    </lineage>
</organism>
<protein>
    <submittedName>
        <fullName evidence="1">Uncharacterized protein</fullName>
    </submittedName>
</protein>
<accession>A0A392VQC2</accession>
<evidence type="ECO:0000313" key="1">
    <source>
        <dbReference type="EMBL" id="MCI90516.1"/>
    </source>
</evidence>
<dbReference type="EMBL" id="LXQA011246748">
    <property type="protein sequence ID" value="MCI90516.1"/>
    <property type="molecule type" value="Genomic_DNA"/>
</dbReference>
<name>A0A392VQC2_9FABA</name>
<feature type="non-terminal residue" evidence="1">
    <location>
        <position position="1"/>
    </location>
</feature>
<proteinExistence type="predicted"/>
<comment type="caution">
    <text evidence="1">The sequence shown here is derived from an EMBL/GenBank/DDBJ whole genome shotgun (WGS) entry which is preliminary data.</text>
</comment>
<sequence length="24" mass="2798">EWLRSGYNTCQVTAVWQVDQSVVE</sequence>
<reference evidence="1 2" key="1">
    <citation type="journal article" date="2018" name="Front. Plant Sci.">
        <title>Red Clover (Trifolium pratense) and Zigzag Clover (T. medium) - A Picture of Genomic Similarities and Differences.</title>
        <authorList>
            <person name="Dluhosova J."/>
            <person name="Istvanek J."/>
            <person name="Nedelnik J."/>
            <person name="Repkova J."/>
        </authorList>
    </citation>
    <scope>NUCLEOTIDE SEQUENCE [LARGE SCALE GENOMIC DNA]</scope>
    <source>
        <strain evidence="2">cv. 10/8</strain>
        <tissue evidence="1">Leaf</tissue>
    </source>
</reference>
<dbReference type="Proteomes" id="UP000265520">
    <property type="component" value="Unassembled WGS sequence"/>
</dbReference>
<keyword evidence="2" id="KW-1185">Reference proteome</keyword>
<evidence type="ECO:0000313" key="2">
    <source>
        <dbReference type="Proteomes" id="UP000265520"/>
    </source>
</evidence>